<proteinExistence type="predicted"/>
<sequence>MFLCFINFFSIELPNDVLCRLEFYGNFLKNETANVTSVTKLTGQII</sequence>
<protein>
    <submittedName>
        <fullName evidence="1">Uncharacterized protein</fullName>
    </submittedName>
</protein>
<evidence type="ECO:0000313" key="2">
    <source>
        <dbReference type="Proteomes" id="UP000199577"/>
    </source>
</evidence>
<dbReference type="EMBL" id="FOLL01000001">
    <property type="protein sequence ID" value="SFB84956.1"/>
    <property type="molecule type" value="Genomic_DNA"/>
</dbReference>
<reference evidence="1 2" key="1">
    <citation type="submission" date="2016-10" db="EMBL/GenBank/DDBJ databases">
        <authorList>
            <person name="de Groot N.N."/>
        </authorList>
    </citation>
    <scope>NUCLEOTIDE SEQUENCE [LARGE SCALE GENOMIC DNA]</scope>
    <source>
        <strain evidence="1 2">DSM 22900</strain>
    </source>
</reference>
<evidence type="ECO:0000313" key="1">
    <source>
        <dbReference type="EMBL" id="SFB84956.1"/>
    </source>
</evidence>
<dbReference type="Proteomes" id="UP000199577">
    <property type="component" value="Unassembled WGS sequence"/>
</dbReference>
<dbReference type="AlphaFoldDB" id="A0A1I1EDV3"/>
<gene>
    <name evidence="1" type="ORF">SAMN05421747_101502</name>
</gene>
<accession>A0A1I1EDV3</accession>
<organism evidence="1 2">
    <name type="scientific">Parapedobacter composti</name>
    <dbReference type="NCBI Taxonomy" id="623281"/>
    <lineage>
        <taxon>Bacteria</taxon>
        <taxon>Pseudomonadati</taxon>
        <taxon>Bacteroidota</taxon>
        <taxon>Sphingobacteriia</taxon>
        <taxon>Sphingobacteriales</taxon>
        <taxon>Sphingobacteriaceae</taxon>
        <taxon>Parapedobacter</taxon>
    </lineage>
</organism>
<keyword evidence="2" id="KW-1185">Reference proteome</keyword>
<dbReference type="STRING" id="623281.SAMN05421747_101502"/>
<name>A0A1I1EDV3_9SPHI</name>